<name>A0A0M3JI90_ANISI</name>
<accession>A0A0M3JI90</accession>
<sequence length="119" mass="13676">MEEGLREGDVEHDARESEPNPNSDSVQNPTQRSDEQTDSVQFHAQGYDKPSDSLRFHAQRSDEQTVSVQFHAQGYDKPSDSVQFHAQRYDEPSDLVAQGPVTVVRRRRRLLNATNYCHY</sequence>
<evidence type="ECO:0000313" key="2">
    <source>
        <dbReference type="EMBL" id="VDK28567.1"/>
    </source>
</evidence>
<organism evidence="4">
    <name type="scientific">Anisakis simplex</name>
    <name type="common">Herring worm</name>
    <dbReference type="NCBI Taxonomy" id="6269"/>
    <lineage>
        <taxon>Eukaryota</taxon>
        <taxon>Metazoa</taxon>
        <taxon>Ecdysozoa</taxon>
        <taxon>Nematoda</taxon>
        <taxon>Chromadorea</taxon>
        <taxon>Rhabditida</taxon>
        <taxon>Spirurina</taxon>
        <taxon>Ascaridomorpha</taxon>
        <taxon>Ascaridoidea</taxon>
        <taxon>Anisakidae</taxon>
        <taxon>Anisakis</taxon>
        <taxon>Anisakis simplex complex</taxon>
    </lineage>
</organism>
<protein>
    <submittedName>
        <fullName evidence="4">PITH domain-containing protein</fullName>
    </submittedName>
</protein>
<proteinExistence type="predicted"/>
<feature type="region of interest" description="Disordered" evidence="1">
    <location>
        <begin position="1"/>
        <end position="53"/>
    </location>
</feature>
<dbReference type="EMBL" id="UYRR01016678">
    <property type="protein sequence ID" value="VDK28567.1"/>
    <property type="molecule type" value="Genomic_DNA"/>
</dbReference>
<feature type="compositionally biased region" description="Basic and acidic residues" evidence="1">
    <location>
        <begin position="1"/>
        <end position="18"/>
    </location>
</feature>
<evidence type="ECO:0000313" key="3">
    <source>
        <dbReference type="Proteomes" id="UP000267096"/>
    </source>
</evidence>
<dbReference type="WBParaSite" id="ASIM_0000735501-mRNA-1">
    <property type="protein sequence ID" value="ASIM_0000735501-mRNA-1"/>
    <property type="gene ID" value="ASIM_0000735501"/>
</dbReference>
<keyword evidence="3" id="KW-1185">Reference proteome</keyword>
<reference evidence="2 3" key="2">
    <citation type="submission" date="2018-11" db="EMBL/GenBank/DDBJ databases">
        <authorList>
            <consortium name="Pathogen Informatics"/>
        </authorList>
    </citation>
    <scope>NUCLEOTIDE SEQUENCE [LARGE SCALE GENOMIC DNA]</scope>
</reference>
<dbReference type="AlphaFoldDB" id="A0A0M3JI90"/>
<evidence type="ECO:0000313" key="4">
    <source>
        <dbReference type="WBParaSite" id="ASIM_0000735501-mRNA-1"/>
    </source>
</evidence>
<feature type="compositionally biased region" description="Polar residues" evidence="1">
    <location>
        <begin position="19"/>
        <end position="31"/>
    </location>
</feature>
<reference evidence="4" key="1">
    <citation type="submission" date="2017-02" db="UniProtKB">
        <authorList>
            <consortium name="WormBaseParasite"/>
        </authorList>
    </citation>
    <scope>IDENTIFICATION</scope>
</reference>
<evidence type="ECO:0000256" key="1">
    <source>
        <dbReference type="SAM" id="MobiDB-lite"/>
    </source>
</evidence>
<dbReference type="Proteomes" id="UP000267096">
    <property type="component" value="Unassembled WGS sequence"/>
</dbReference>
<gene>
    <name evidence="2" type="ORF">ASIM_LOCUS7124</name>
</gene>